<feature type="domain" description="Glycosyltransferase RgtA/B/C/D-like" evidence="9">
    <location>
        <begin position="75"/>
        <end position="232"/>
    </location>
</feature>
<keyword evidence="7 8" id="KW-0472">Membrane</keyword>
<evidence type="ECO:0000256" key="4">
    <source>
        <dbReference type="ARBA" id="ARBA00022679"/>
    </source>
</evidence>
<sequence>MFKKSLEFFRKDKTLWLAVLLFAIAVFLRFYHFSEFVTFLGDQGRDAIVLKRILTFEHFPAIGAPTSVGQVYLGPFYYYFIAPWLLLFNFNPIGPAVGVAILSSIFILVNYIVVKKLFDRIVGLISSTLLTFSFVLIEFSRFSWNPNLLPLFSLLTAYATIFAVKRQKKLFYILAGSFFSFTIQLHYLALFLAPPIVVIFAWELWEHKKEWKQSLKNIFASIMSFVFFSSPLLIFDLRHDFLNSKNFMKLFQTSSSAQASNKFAELLQTFFFLNQHVFQTQLNIILLGLLLFMLFVLFFLHVKKNRNLAYIALFFLLSLIGLSFYSGPKYPHYFGAVYPFYFILVGYLLANLFKSRLSIPIFFVFMALYIFFNGENYYYFSHKGSDQIGRAQKIAVAVQNSITKKKFSVTALPNQYSDATYRYFLELWGVRPLEKDTLEPSQELFVICEGVCKPIGNPQWDIAYFEPKKVEETKKIFDPLIMYRLSN</sequence>
<dbReference type="EMBL" id="MGAQ01000020">
    <property type="protein sequence ID" value="OGK50201.1"/>
    <property type="molecule type" value="Genomic_DNA"/>
</dbReference>
<evidence type="ECO:0000259" key="9">
    <source>
        <dbReference type="Pfam" id="PF13231"/>
    </source>
</evidence>
<evidence type="ECO:0000256" key="5">
    <source>
        <dbReference type="ARBA" id="ARBA00022692"/>
    </source>
</evidence>
<keyword evidence="5 8" id="KW-0812">Transmembrane</keyword>
<reference evidence="10 11" key="1">
    <citation type="journal article" date="2016" name="Nat. Commun.">
        <title>Thousands of microbial genomes shed light on interconnected biogeochemical processes in an aquifer system.</title>
        <authorList>
            <person name="Anantharaman K."/>
            <person name="Brown C.T."/>
            <person name="Hug L.A."/>
            <person name="Sharon I."/>
            <person name="Castelle C.J."/>
            <person name="Probst A.J."/>
            <person name="Thomas B.C."/>
            <person name="Singh A."/>
            <person name="Wilkins M.J."/>
            <person name="Karaoz U."/>
            <person name="Brodie E.L."/>
            <person name="Williams K.H."/>
            <person name="Hubbard S.S."/>
            <person name="Banfield J.F."/>
        </authorList>
    </citation>
    <scope>NUCLEOTIDE SEQUENCE [LARGE SCALE GENOMIC DNA]</scope>
</reference>
<dbReference type="GO" id="GO:0009103">
    <property type="term" value="P:lipopolysaccharide biosynthetic process"/>
    <property type="evidence" value="ECO:0007669"/>
    <property type="project" value="UniProtKB-ARBA"/>
</dbReference>
<dbReference type="Pfam" id="PF13231">
    <property type="entry name" value="PMT_2"/>
    <property type="match status" value="1"/>
</dbReference>
<evidence type="ECO:0000256" key="8">
    <source>
        <dbReference type="SAM" id="Phobius"/>
    </source>
</evidence>
<feature type="transmembrane region" description="Helical" evidence="8">
    <location>
        <begin position="359"/>
        <end position="380"/>
    </location>
</feature>
<evidence type="ECO:0000256" key="7">
    <source>
        <dbReference type="ARBA" id="ARBA00023136"/>
    </source>
</evidence>
<evidence type="ECO:0000313" key="10">
    <source>
        <dbReference type="EMBL" id="OGK50201.1"/>
    </source>
</evidence>
<dbReference type="InterPro" id="IPR050297">
    <property type="entry name" value="LipidA_mod_glycosyltrf_83"/>
</dbReference>
<evidence type="ECO:0000256" key="1">
    <source>
        <dbReference type="ARBA" id="ARBA00004651"/>
    </source>
</evidence>
<dbReference type="PANTHER" id="PTHR33908">
    <property type="entry name" value="MANNOSYLTRANSFERASE YKCB-RELATED"/>
    <property type="match status" value="1"/>
</dbReference>
<proteinExistence type="predicted"/>
<feature type="transmembrane region" description="Helical" evidence="8">
    <location>
        <begin position="121"/>
        <end position="142"/>
    </location>
</feature>
<gene>
    <name evidence="10" type="ORF">A3B50_00235</name>
</gene>
<keyword evidence="4" id="KW-0808">Transferase</keyword>
<evidence type="ECO:0000313" key="11">
    <source>
        <dbReference type="Proteomes" id="UP000178558"/>
    </source>
</evidence>
<feature type="transmembrane region" description="Helical" evidence="8">
    <location>
        <begin position="308"/>
        <end position="326"/>
    </location>
</feature>
<accession>A0A1F7J3K3</accession>
<dbReference type="GO" id="GO:0005886">
    <property type="term" value="C:plasma membrane"/>
    <property type="evidence" value="ECO:0007669"/>
    <property type="project" value="UniProtKB-SubCell"/>
</dbReference>
<keyword evidence="6 8" id="KW-1133">Transmembrane helix</keyword>
<evidence type="ECO:0000256" key="2">
    <source>
        <dbReference type="ARBA" id="ARBA00022475"/>
    </source>
</evidence>
<evidence type="ECO:0000256" key="6">
    <source>
        <dbReference type="ARBA" id="ARBA00022989"/>
    </source>
</evidence>
<protein>
    <recommendedName>
        <fullName evidence="9">Glycosyltransferase RgtA/B/C/D-like domain-containing protein</fullName>
    </recommendedName>
</protein>
<comment type="caution">
    <text evidence="10">The sequence shown here is derived from an EMBL/GenBank/DDBJ whole genome shotgun (WGS) entry which is preliminary data.</text>
</comment>
<feature type="transmembrane region" description="Helical" evidence="8">
    <location>
        <begin position="185"/>
        <end position="205"/>
    </location>
</feature>
<dbReference type="AlphaFoldDB" id="A0A1F7J3K3"/>
<feature type="transmembrane region" description="Helical" evidence="8">
    <location>
        <begin position="333"/>
        <end position="353"/>
    </location>
</feature>
<feature type="transmembrane region" description="Helical" evidence="8">
    <location>
        <begin position="282"/>
        <end position="302"/>
    </location>
</feature>
<keyword evidence="2" id="KW-1003">Cell membrane</keyword>
<feature type="transmembrane region" description="Helical" evidence="8">
    <location>
        <begin position="217"/>
        <end position="235"/>
    </location>
</feature>
<dbReference type="PANTHER" id="PTHR33908:SF11">
    <property type="entry name" value="MEMBRANE PROTEIN"/>
    <property type="match status" value="1"/>
</dbReference>
<keyword evidence="3" id="KW-0328">Glycosyltransferase</keyword>
<evidence type="ECO:0000256" key="3">
    <source>
        <dbReference type="ARBA" id="ARBA00022676"/>
    </source>
</evidence>
<comment type="subcellular location">
    <subcellularLocation>
        <location evidence="1">Cell membrane</location>
        <topology evidence="1">Multi-pass membrane protein</topology>
    </subcellularLocation>
</comment>
<dbReference type="Proteomes" id="UP000178558">
    <property type="component" value="Unassembled WGS sequence"/>
</dbReference>
<feature type="transmembrane region" description="Helical" evidence="8">
    <location>
        <begin position="93"/>
        <end position="114"/>
    </location>
</feature>
<dbReference type="GO" id="GO:0016763">
    <property type="term" value="F:pentosyltransferase activity"/>
    <property type="evidence" value="ECO:0007669"/>
    <property type="project" value="TreeGrafter"/>
</dbReference>
<feature type="transmembrane region" description="Helical" evidence="8">
    <location>
        <begin position="14"/>
        <end position="32"/>
    </location>
</feature>
<dbReference type="InterPro" id="IPR038731">
    <property type="entry name" value="RgtA/B/C-like"/>
</dbReference>
<name>A0A1F7J3K3_9BACT</name>
<organism evidence="10 11">
    <name type="scientific">Candidatus Roizmanbacteria bacterium RIFCSPLOWO2_01_FULL_40_42</name>
    <dbReference type="NCBI Taxonomy" id="1802066"/>
    <lineage>
        <taxon>Bacteria</taxon>
        <taxon>Candidatus Roizmaniibacteriota</taxon>
    </lineage>
</organism>